<dbReference type="InterPro" id="IPR010848">
    <property type="entry name" value="DUF1465"/>
</dbReference>
<dbReference type="InterPro" id="IPR038301">
    <property type="entry name" value="AraC-like_sf"/>
</dbReference>
<dbReference type="EMBL" id="LT598653">
    <property type="protein sequence ID" value="SBV33614.1"/>
    <property type="molecule type" value="Genomic_DNA"/>
</dbReference>
<sequence length="162" mass="17070">MRGIAAAMIGGDTNRMAIDAPVQRAQVENLYVEAMLLADEAHAAFAAQRDLGSVGGDAAAQIGLACESLKTTTRLMHVIAWLLHRRAMFAGDPGAGPEDSAARIGAPVAADWDVCAGFDVPVRRIVAASERLFERVAVLEAGWKAPAVTPVQALLARLEARL</sequence>
<proteinExistence type="predicted"/>
<dbReference type="AlphaFoldDB" id="A0A1Y5Q2C4"/>
<accession>A0A1Y5Q2C4</accession>
<gene>
    <name evidence="1" type="ORF">SPPYR_2494</name>
</gene>
<reference evidence="1" key="1">
    <citation type="submission" date="2016-03" db="EMBL/GenBank/DDBJ databases">
        <authorList>
            <person name="Ploux O."/>
        </authorList>
    </citation>
    <scope>NUCLEOTIDE SEQUENCE</scope>
    <source>
        <strain evidence="1">UC10</strain>
    </source>
</reference>
<dbReference type="KEGG" id="sphu:SPPYR_2494"/>
<evidence type="ECO:0000313" key="1">
    <source>
        <dbReference type="EMBL" id="SBV33614.1"/>
    </source>
</evidence>
<protein>
    <submittedName>
        <fullName evidence="1">Uncharacterized protein</fullName>
    </submittedName>
</protein>
<dbReference type="Gene3D" id="1.10.8.930">
    <property type="entry name" value="Protein of unknown function DUF1465"/>
    <property type="match status" value="1"/>
</dbReference>
<organism evidence="1">
    <name type="scientific">uncultured Sphingopyxis sp</name>
    <dbReference type="NCBI Taxonomy" id="310581"/>
    <lineage>
        <taxon>Bacteria</taxon>
        <taxon>Pseudomonadati</taxon>
        <taxon>Pseudomonadota</taxon>
        <taxon>Alphaproteobacteria</taxon>
        <taxon>Sphingomonadales</taxon>
        <taxon>Sphingomonadaceae</taxon>
        <taxon>Sphingopyxis</taxon>
        <taxon>environmental samples</taxon>
    </lineage>
</organism>
<dbReference type="Pfam" id="PF07323">
    <property type="entry name" value="DUF1465"/>
    <property type="match status" value="1"/>
</dbReference>
<name>A0A1Y5Q2C4_9SPHN</name>